<dbReference type="Proteomes" id="UP000186385">
    <property type="component" value="Unassembled WGS sequence"/>
</dbReference>
<evidence type="ECO:0000256" key="1">
    <source>
        <dbReference type="SAM" id="MobiDB-lite"/>
    </source>
</evidence>
<reference evidence="4" key="3">
    <citation type="submission" date="2017-03" db="EMBL/GenBank/DDBJ databases">
        <authorList>
            <person name="Dastager S.G."/>
            <person name="Neurgaonkar P.S."/>
            <person name="Dharne M.S."/>
        </authorList>
    </citation>
    <scope>NUCLEOTIDE SEQUENCE</scope>
    <source>
        <strain evidence="4">DSM 25145</strain>
    </source>
</reference>
<feature type="domain" description="PepSY" evidence="3">
    <location>
        <begin position="121"/>
        <end position="175"/>
    </location>
</feature>
<reference evidence="5 6" key="1">
    <citation type="submission" date="2017-01" db="EMBL/GenBank/DDBJ databases">
        <authorList>
            <person name="Mah S.A."/>
            <person name="Swanson W.J."/>
            <person name="Moy G.W."/>
            <person name="Vacquier V.D."/>
        </authorList>
    </citation>
    <scope>NUCLEOTIDE SEQUENCE [LARGE SCALE GENOMIC DNA]</scope>
    <source>
        <strain evidence="5 6">NIO-1016</strain>
    </source>
</reference>
<gene>
    <name evidence="4" type="ORF">B1B05_07030</name>
    <name evidence="5" type="ORF">SAMN05443094_10379</name>
</gene>
<dbReference type="InterPro" id="IPR025711">
    <property type="entry name" value="PepSY"/>
</dbReference>
<evidence type="ECO:0000313" key="7">
    <source>
        <dbReference type="Proteomes" id="UP000215545"/>
    </source>
</evidence>
<dbReference type="RefSeq" id="WP_052698489.1">
    <property type="nucleotide sequence ID" value="NZ_FTLX01000003.1"/>
</dbReference>
<dbReference type="AlphaFoldDB" id="A0A1N6TUK5"/>
<dbReference type="OrthoDB" id="2476750at2"/>
<evidence type="ECO:0000313" key="4">
    <source>
        <dbReference type="EMBL" id="OXS78358.1"/>
    </source>
</evidence>
<name>A0A1N6TUK5_9BACI</name>
<proteinExistence type="predicted"/>
<organism evidence="5 6">
    <name type="scientific">Domibacillus enclensis</name>
    <dbReference type="NCBI Taxonomy" id="1017273"/>
    <lineage>
        <taxon>Bacteria</taxon>
        <taxon>Bacillati</taxon>
        <taxon>Bacillota</taxon>
        <taxon>Bacilli</taxon>
        <taxon>Bacillales</taxon>
        <taxon>Bacillaceae</taxon>
        <taxon>Domibacillus</taxon>
    </lineage>
</organism>
<keyword evidence="2" id="KW-0732">Signal</keyword>
<dbReference type="Proteomes" id="UP000215545">
    <property type="component" value="Unassembled WGS sequence"/>
</dbReference>
<dbReference type="EMBL" id="FTLX01000003">
    <property type="protein sequence ID" value="SIQ56927.1"/>
    <property type="molecule type" value="Genomic_DNA"/>
</dbReference>
<evidence type="ECO:0000256" key="2">
    <source>
        <dbReference type="SAM" id="SignalP"/>
    </source>
</evidence>
<keyword evidence="7" id="KW-1185">Reference proteome</keyword>
<feature type="compositionally biased region" description="Basic and acidic residues" evidence="1">
    <location>
        <begin position="106"/>
        <end position="119"/>
    </location>
</feature>
<feature type="compositionally biased region" description="Acidic residues" evidence="1">
    <location>
        <begin position="89"/>
        <end position="105"/>
    </location>
</feature>
<feature type="domain" description="PepSY" evidence="3">
    <location>
        <begin position="42"/>
        <end position="83"/>
    </location>
</feature>
<evidence type="ECO:0000313" key="6">
    <source>
        <dbReference type="Proteomes" id="UP000186385"/>
    </source>
</evidence>
<dbReference type="STRING" id="1017273.SAMN05443094_10379"/>
<dbReference type="Gene3D" id="3.10.450.40">
    <property type="match status" value="1"/>
</dbReference>
<dbReference type="EMBL" id="MWSK01000003">
    <property type="protein sequence ID" value="OXS78358.1"/>
    <property type="molecule type" value="Genomic_DNA"/>
</dbReference>
<dbReference type="Pfam" id="PF03413">
    <property type="entry name" value="PepSY"/>
    <property type="match status" value="2"/>
</dbReference>
<accession>A0A1N6TUK5</accession>
<feature type="signal peptide" evidence="2">
    <location>
        <begin position="1"/>
        <end position="25"/>
    </location>
</feature>
<feature type="chain" id="PRO_5038557799" evidence="2">
    <location>
        <begin position="26"/>
        <end position="182"/>
    </location>
</feature>
<reference evidence="7" key="2">
    <citation type="submission" date="2017-03" db="EMBL/GenBank/DDBJ databases">
        <title>Bacillus sp. V-88(T) DSM27956, whole genome shotgun sequencing project.</title>
        <authorList>
            <person name="Dastager S.G."/>
            <person name="Neurgaonkar P.S."/>
            <person name="Dharne M.S."/>
        </authorList>
    </citation>
    <scope>NUCLEOTIDE SEQUENCE [LARGE SCALE GENOMIC DNA]</scope>
    <source>
        <strain evidence="7">DSM 25145</strain>
    </source>
</reference>
<feature type="region of interest" description="Disordered" evidence="1">
    <location>
        <begin position="83"/>
        <end position="135"/>
    </location>
</feature>
<protein>
    <submittedName>
        <fullName evidence="5">Peptidase propeptide and YPEB domain-containing protein</fullName>
    </submittedName>
</protein>
<evidence type="ECO:0000313" key="5">
    <source>
        <dbReference type="EMBL" id="SIQ56927.1"/>
    </source>
</evidence>
<sequence length="182" mass="19590">MKTKGVAAAAVIVLAVLAFFFYRNAQTPPATMAETGEQIARQYSGTVIKSDEQNGLFTYTIEVPAQGAYELSVDPETGEVVDMNRSLEEEAESAAEEEASSGEEPELSKEQSFSREEAKQLTPEEAGQIALAKVPGVIDDIELGDEEETGFYIVDIDAENGEEATVQVNTVSGEIASISWDD</sequence>
<evidence type="ECO:0000259" key="3">
    <source>
        <dbReference type="Pfam" id="PF03413"/>
    </source>
</evidence>